<name>A0A840TNA5_9BACT</name>
<keyword evidence="2" id="KW-1185">Reference proteome</keyword>
<gene>
    <name evidence="1" type="ORF">HNQ92_003916</name>
</gene>
<evidence type="ECO:0000313" key="2">
    <source>
        <dbReference type="Proteomes" id="UP000557307"/>
    </source>
</evidence>
<dbReference type="EMBL" id="JACHGF010000007">
    <property type="protein sequence ID" value="MBB5285756.1"/>
    <property type="molecule type" value="Genomic_DNA"/>
</dbReference>
<dbReference type="AlphaFoldDB" id="A0A840TNA5"/>
<proteinExistence type="predicted"/>
<accession>A0A840TNA5</accession>
<organism evidence="1 2">
    <name type="scientific">Rhabdobacter roseus</name>
    <dbReference type="NCBI Taxonomy" id="1655419"/>
    <lineage>
        <taxon>Bacteria</taxon>
        <taxon>Pseudomonadati</taxon>
        <taxon>Bacteroidota</taxon>
        <taxon>Cytophagia</taxon>
        <taxon>Cytophagales</taxon>
        <taxon>Cytophagaceae</taxon>
        <taxon>Rhabdobacter</taxon>
    </lineage>
</organism>
<evidence type="ECO:0000313" key="1">
    <source>
        <dbReference type="EMBL" id="MBB5285756.1"/>
    </source>
</evidence>
<sequence length="98" mass="11150">MGEIGLRLALLKEIQEQENEQLLGYDYIGIEIGGSFHSFHCHDIGKELSDKFGLTLNEFGLFDSNKNSNRVLDYLNDEENGCEPVPWFIVKTKLVISD</sequence>
<reference evidence="1 2" key="1">
    <citation type="submission" date="2020-08" db="EMBL/GenBank/DDBJ databases">
        <title>Genomic Encyclopedia of Type Strains, Phase IV (KMG-IV): sequencing the most valuable type-strain genomes for metagenomic binning, comparative biology and taxonomic classification.</title>
        <authorList>
            <person name="Goeker M."/>
        </authorList>
    </citation>
    <scope>NUCLEOTIDE SEQUENCE [LARGE SCALE GENOMIC DNA]</scope>
    <source>
        <strain evidence="1 2">DSM 105074</strain>
    </source>
</reference>
<dbReference type="RefSeq" id="WP_184176241.1">
    <property type="nucleotide sequence ID" value="NZ_JACHGF010000007.1"/>
</dbReference>
<dbReference type="Proteomes" id="UP000557307">
    <property type="component" value="Unassembled WGS sequence"/>
</dbReference>
<comment type="caution">
    <text evidence="1">The sequence shown here is derived from an EMBL/GenBank/DDBJ whole genome shotgun (WGS) entry which is preliminary data.</text>
</comment>
<protein>
    <submittedName>
        <fullName evidence="1">Uncharacterized protein</fullName>
    </submittedName>
</protein>